<comment type="caution">
    <text evidence="2">The sequence shown here is derived from an EMBL/GenBank/DDBJ whole genome shotgun (WGS) entry which is preliminary data.</text>
</comment>
<dbReference type="EMBL" id="WNHN01000519">
    <property type="protein sequence ID" value="MTV78148.1"/>
    <property type="molecule type" value="Genomic_DNA"/>
</dbReference>
<proteinExistence type="predicted"/>
<organism evidence="2 3">
    <name type="scientific">Streptococcus pneumoniae</name>
    <dbReference type="NCBI Taxonomy" id="1313"/>
    <lineage>
        <taxon>Bacteria</taxon>
        <taxon>Bacillati</taxon>
        <taxon>Bacillota</taxon>
        <taxon>Bacilli</taxon>
        <taxon>Lactobacillales</taxon>
        <taxon>Streptococcaceae</taxon>
        <taxon>Streptococcus</taxon>
    </lineage>
</organism>
<feature type="non-terminal residue" evidence="2">
    <location>
        <position position="70"/>
    </location>
</feature>
<evidence type="ECO:0000313" key="3">
    <source>
        <dbReference type="Proteomes" id="UP000729182"/>
    </source>
</evidence>
<name>A0AAW9W9J6_STREE</name>
<keyword evidence="1" id="KW-1133">Transmembrane helix</keyword>
<feature type="transmembrane region" description="Helical" evidence="1">
    <location>
        <begin position="37"/>
        <end position="60"/>
    </location>
</feature>
<sequence>MKTFLAKKRNIFLARLFLGQLPLLVSTYLFLSRQFLNFSVVFQFLLVVINLTSILVTVYLTREMRLREFE</sequence>
<reference evidence="2" key="1">
    <citation type="submission" date="2019-11" db="EMBL/GenBank/DDBJ databases">
        <title>Growth characteristics of pneumococcus vary with the chemical composition of the capsule and with environmental conditions.</title>
        <authorList>
            <person name="Tothpal A."/>
            <person name="Desobry K."/>
            <person name="Joshi S."/>
            <person name="Wyllie A.L."/>
            <person name="Weinberger D.M."/>
        </authorList>
    </citation>
    <scope>NUCLEOTIDE SEQUENCE</scope>
    <source>
        <strain evidence="2">Pnumococcus10A</strain>
    </source>
</reference>
<dbReference type="Proteomes" id="UP000729182">
    <property type="component" value="Unassembled WGS sequence"/>
</dbReference>
<keyword evidence="1" id="KW-0812">Transmembrane</keyword>
<protein>
    <submittedName>
        <fullName evidence="2">Immunity protein</fullName>
    </submittedName>
</protein>
<dbReference type="AlphaFoldDB" id="A0AAW9W9J6"/>
<feature type="transmembrane region" description="Helical" evidence="1">
    <location>
        <begin position="12"/>
        <end position="31"/>
    </location>
</feature>
<accession>A0AAW9W9J6</accession>
<evidence type="ECO:0000313" key="2">
    <source>
        <dbReference type="EMBL" id="MTV78148.1"/>
    </source>
</evidence>
<evidence type="ECO:0000256" key="1">
    <source>
        <dbReference type="SAM" id="Phobius"/>
    </source>
</evidence>
<keyword evidence="1" id="KW-0472">Membrane</keyword>
<gene>
    <name evidence="2" type="ORF">GM535_13085</name>
</gene>